<protein>
    <submittedName>
        <fullName evidence="2">Glycosyltransferase</fullName>
    </submittedName>
</protein>
<evidence type="ECO:0000313" key="2">
    <source>
        <dbReference type="EMBL" id="NHM01331.1"/>
    </source>
</evidence>
<dbReference type="PANTHER" id="PTHR22916:SF3">
    <property type="entry name" value="UDP-GLCNAC:BETAGAL BETA-1,3-N-ACETYLGLUCOSAMINYLTRANSFERASE-LIKE PROTEIN 1"/>
    <property type="match status" value="1"/>
</dbReference>
<dbReference type="InterPro" id="IPR029044">
    <property type="entry name" value="Nucleotide-diphossugar_trans"/>
</dbReference>
<proteinExistence type="predicted"/>
<dbReference type="Proteomes" id="UP000800984">
    <property type="component" value="Unassembled WGS sequence"/>
</dbReference>
<dbReference type="InterPro" id="IPR001173">
    <property type="entry name" value="Glyco_trans_2-like"/>
</dbReference>
<name>A0ABX0I3M7_9FLAO</name>
<evidence type="ECO:0000313" key="3">
    <source>
        <dbReference type="Proteomes" id="UP000800984"/>
    </source>
</evidence>
<dbReference type="EMBL" id="JAAJBT010000002">
    <property type="protein sequence ID" value="NHM01331.1"/>
    <property type="molecule type" value="Genomic_DNA"/>
</dbReference>
<comment type="caution">
    <text evidence="2">The sequence shown here is derived from an EMBL/GenBank/DDBJ whole genome shotgun (WGS) entry which is preliminary data.</text>
</comment>
<dbReference type="SUPFAM" id="SSF53448">
    <property type="entry name" value="Nucleotide-diphospho-sugar transferases"/>
    <property type="match status" value="1"/>
</dbReference>
<evidence type="ECO:0000259" key="1">
    <source>
        <dbReference type="Pfam" id="PF00535"/>
    </source>
</evidence>
<dbReference type="Gene3D" id="3.90.550.10">
    <property type="entry name" value="Spore Coat Polysaccharide Biosynthesis Protein SpsA, Chain A"/>
    <property type="match status" value="1"/>
</dbReference>
<organism evidence="2 3">
    <name type="scientific">Flavobacterium difficile</name>
    <dbReference type="NCBI Taxonomy" id="2709659"/>
    <lineage>
        <taxon>Bacteria</taxon>
        <taxon>Pseudomonadati</taxon>
        <taxon>Bacteroidota</taxon>
        <taxon>Flavobacteriia</taxon>
        <taxon>Flavobacteriales</taxon>
        <taxon>Flavobacteriaceae</taxon>
        <taxon>Flavobacterium</taxon>
    </lineage>
</organism>
<feature type="domain" description="Glycosyltransferase 2-like" evidence="1">
    <location>
        <begin position="10"/>
        <end position="162"/>
    </location>
</feature>
<gene>
    <name evidence="2" type="ORF">G4D72_04305</name>
</gene>
<sequence>MSLFNQPLLSIICHTFNQEKYLEETIKGFLLQKTNFPFEIIIHDDASTDRTSDIIKKYQDLYPNQIKAILQTENKYSQNVNIWSEFTFPAAKGKYIAICEGDDYWTDENKLQKQVDFLEQNSEFVVCWTDYLNYNGTNFTENDFKITDTIFKIDYNNLFHPYCTLTLTTVFKKEAMDIKLLSSLTHFKDNSLYMILLRKGFGAFMNEKTAVYRIHVGGVYSMKSLFFQRYSSYLNVKEMYDAIPESKTKNIAQNIESLLRHAAFDALRIKYATNDKLTSEEETALKLFFPTAKTSVKFKYYKRILEYSLKKAFKK</sequence>
<accession>A0ABX0I3M7</accession>
<dbReference type="Pfam" id="PF00535">
    <property type="entry name" value="Glycos_transf_2"/>
    <property type="match status" value="1"/>
</dbReference>
<reference evidence="2 3" key="1">
    <citation type="submission" date="2020-02" db="EMBL/GenBank/DDBJ databases">
        <authorList>
            <person name="Chen W.-M."/>
        </authorList>
    </citation>
    <scope>NUCLEOTIDE SEQUENCE [LARGE SCALE GENOMIC DNA]</scope>
    <source>
        <strain evidence="2 3">KDG-16</strain>
    </source>
</reference>
<dbReference type="PANTHER" id="PTHR22916">
    <property type="entry name" value="GLYCOSYLTRANSFERASE"/>
    <property type="match status" value="1"/>
</dbReference>
<dbReference type="RefSeq" id="WP_166076385.1">
    <property type="nucleotide sequence ID" value="NZ_JAAJBT010000002.1"/>
</dbReference>
<keyword evidence="3" id="KW-1185">Reference proteome</keyword>